<proteinExistence type="predicted"/>
<comment type="caution">
    <text evidence="1">The sequence shown here is derived from an EMBL/GenBank/DDBJ whole genome shotgun (WGS) entry which is preliminary data.</text>
</comment>
<organism evidence="1 2">
    <name type="scientific">Aliirhizobium smilacinae</name>
    <dbReference type="NCBI Taxonomy" id="1395944"/>
    <lineage>
        <taxon>Bacteria</taxon>
        <taxon>Pseudomonadati</taxon>
        <taxon>Pseudomonadota</taxon>
        <taxon>Alphaproteobacteria</taxon>
        <taxon>Hyphomicrobiales</taxon>
        <taxon>Rhizobiaceae</taxon>
        <taxon>Aliirhizobium</taxon>
    </lineage>
</organism>
<dbReference type="AlphaFoldDB" id="A0A5C4XQN5"/>
<keyword evidence="2" id="KW-1185">Reference proteome</keyword>
<reference evidence="1 2" key="1">
    <citation type="submission" date="2019-06" db="EMBL/GenBank/DDBJ databases">
        <title>The draft genome of Rhizobium smilacinae PTYR-5.</title>
        <authorList>
            <person name="Liu L."/>
            <person name="Li L."/>
            <person name="Zhang X."/>
        </authorList>
    </citation>
    <scope>NUCLEOTIDE SEQUENCE [LARGE SCALE GENOMIC DNA]</scope>
    <source>
        <strain evidence="1 2">PTYR-5</strain>
    </source>
</reference>
<dbReference type="OrthoDB" id="8452946at2"/>
<dbReference type="EMBL" id="VDMN01000001">
    <property type="protein sequence ID" value="TNM65658.1"/>
    <property type="molecule type" value="Genomic_DNA"/>
</dbReference>
<name>A0A5C4XQN5_9HYPH</name>
<evidence type="ECO:0000313" key="1">
    <source>
        <dbReference type="EMBL" id="TNM65658.1"/>
    </source>
</evidence>
<dbReference type="RefSeq" id="WP_139673833.1">
    <property type="nucleotide sequence ID" value="NZ_VDMN01000001.1"/>
</dbReference>
<accession>A0A5C4XQN5</accession>
<gene>
    <name evidence="1" type="ORF">FHP24_05255</name>
</gene>
<evidence type="ECO:0000313" key="2">
    <source>
        <dbReference type="Proteomes" id="UP000311605"/>
    </source>
</evidence>
<protein>
    <submittedName>
        <fullName evidence="1">Uncharacterized protein</fullName>
    </submittedName>
</protein>
<dbReference type="Proteomes" id="UP000311605">
    <property type="component" value="Unassembled WGS sequence"/>
</dbReference>
<sequence length="62" mass="6931">MMAEQVIAAGDVLMIRRVYCQLRAEGVHAEGDPRVLAANLVYLYRIGVKDEQQLLALVPYVT</sequence>